<keyword evidence="1" id="KW-0472">Membrane</keyword>
<organism evidence="2 3">
    <name type="scientific">Alkalihalophilus lindianensis</name>
    <dbReference type="NCBI Taxonomy" id="1630542"/>
    <lineage>
        <taxon>Bacteria</taxon>
        <taxon>Bacillati</taxon>
        <taxon>Bacillota</taxon>
        <taxon>Bacilli</taxon>
        <taxon>Bacillales</taxon>
        <taxon>Bacillaceae</taxon>
        <taxon>Alkalihalophilus</taxon>
    </lineage>
</organism>
<feature type="transmembrane region" description="Helical" evidence="1">
    <location>
        <begin position="161"/>
        <end position="178"/>
    </location>
</feature>
<feature type="transmembrane region" description="Helical" evidence="1">
    <location>
        <begin position="55"/>
        <end position="75"/>
    </location>
</feature>
<comment type="caution">
    <text evidence="2">The sequence shown here is derived from an EMBL/GenBank/DDBJ whole genome shotgun (WGS) entry which is preliminary data.</text>
</comment>
<keyword evidence="1" id="KW-1133">Transmembrane helix</keyword>
<keyword evidence="3" id="KW-1185">Reference proteome</keyword>
<evidence type="ECO:0000313" key="3">
    <source>
        <dbReference type="Proteomes" id="UP001287282"/>
    </source>
</evidence>
<gene>
    <name evidence="2" type="ORF">RYX56_01975</name>
</gene>
<feature type="transmembrane region" description="Helical" evidence="1">
    <location>
        <begin position="137"/>
        <end position="154"/>
    </location>
</feature>
<dbReference type="RefSeq" id="WP_317120459.1">
    <property type="nucleotide sequence ID" value="NZ_JAWJBA010000001.1"/>
</dbReference>
<feature type="transmembrane region" description="Helical" evidence="1">
    <location>
        <begin position="111"/>
        <end position="131"/>
    </location>
</feature>
<keyword evidence="1" id="KW-0812">Transmembrane</keyword>
<evidence type="ECO:0000313" key="2">
    <source>
        <dbReference type="EMBL" id="MDV2683138.1"/>
    </source>
</evidence>
<proteinExistence type="predicted"/>
<evidence type="ECO:0000256" key="1">
    <source>
        <dbReference type="SAM" id="Phobius"/>
    </source>
</evidence>
<dbReference type="EMBL" id="JAWJBA010000001">
    <property type="protein sequence ID" value="MDV2683138.1"/>
    <property type="molecule type" value="Genomic_DNA"/>
</dbReference>
<protein>
    <submittedName>
        <fullName evidence="2">Uncharacterized protein</fullName>
    </submittedName>
</protein>
<dbReference type="Proteomes" id="UP001287282">
    <property type="component" value="Unassembled WGS sequence"/>
</dbReference>
<sequence length="179" mass="20807">MDDLRKKVIINEIKHWKQSNLLPTQYCDFLLTLYTEGEEDSEKPTSGKRFLNFRLIYPFLFVQLSFLLTALVIYFTDFSSGLQMLIGLIFSIIVFFVAVSTKRELVFFRQFYYFIGALILFLVTIEAAGHFANHSNTVLSIAITVHCLAWILVGFKWKMRFFTISGILGLVVLSVFWFI</sequence>
<reference evidence="2 3" key="1">
    <citation type="submission" date="2023-10" db="EMBL/GenBank/DDBJ databases">
        <title>Screening of Alkalihalobacillus lindianensis BZ-TG-R113 and Its Alleviation of Salt Stress on Rapeseed Growth.</title>
        <authorList>
            <person name="Zhao B."/>
            <person name="Guo T."/>
        </authorList>
    </citation>
    <scope>NUCLEOTIDE SEQUENCE [LARGE SCALE GENOMIC DNA]</scope>
    <source>
        <strain evidence="2 3">BZ-TG-R113</strain>
    </source>
</reference>
<accession>A0ABU3X5G3</accession>
<name>A0ABU3X5G3_9BACI</name>
<feature type="transmembrane region" description="Helical" evidence="1">
    <location>
        <begin position="81"/>
        <end position="99"/>
    </location>
</feature>